<dbReference type="PANTHER" id="PTHR15817">
    <property type="entry name" value="STG PROTEIN"/>
    <property type="match status" value="1"/>
</dbReference>
<protein>
    <submittedName>
        <fullName evidence="11">Glycosyl hydrolase family 32</fullName>
    </submittedName>
</protein>
<dbReference type="Pfam" id="PF19127">
    <property type="entry name" value="Choline_bind_3"/>
    <property type="match status" value="3"/>
</dbReference>
<dbReference type="InterPro" id="IPR026135">
    <property type="entry name" value="C6orf15"/>
</dbReference>
<dbReference type="EMBL" id="VUMW01000031">
    <property type="protein sequence ID" value="MST80479.1"/>
    <property type="molecule type" value="Genomic_DNA"/>
</dbReference>
<comment type="caution">
    <text evidence="11">The sequence shown here is derived from an EMBL/GenBank/DDBJ whole genome shotgun (WGS) entry which is preliminary data.</text>
</comment>
<dbReference type="Pfam" id="PF01473">
    <property type="entry name" value="Choline_bind_1"/>
    <property type="match status" value="1"/>
</dbReference>
<dbReference type="SUPFAM" id="SSF75005">
    <property type="entry name" value="Arabinanase/levansucrase/invertase"/>
    <property type="match status" value="1"/>
</dbReference>
<keyword evidence="6" id="KW-0479">Metal-binding</keyword>
<evidence type="ECO:0000313" key="12">
    <source>
        <dbReference type="Proteomes" id="UP000452141"/>
    </source>
</evidence>
<feature type="binding site" evidence="6">
    <location>
        <position position="590"/>
    </location>
    <ligand>
        <name>Ca(2+)</name>
        <dbReference type="ChEBI" id="CHEBI:29108"/>
        <label>1</label>
    </ligand>
</feature>
<reference evidence="11 12" key="1">
    <citation type="submission" date="2019-08" db="EMBL/GenBank/DDBJ databases">
        <title>In-depth cultivation of the pig gut microbiome towards novel bacterial diversity and tailored functional studies.</title>
        <authorList>
            <person name="Wylensek D."/>
            <person name="Hitch T.C.A."/>
            <person name="Clavel T."/>
        </authorList>
    </citation>
    <scope>NUCLEOTIDE SEQUENCE [LARGE SCALE GENOMIC DNA]</scope>
    <source>
        <strain evidence="11 12">WCA-470BD-2E</strain>
    </source>
</reference>
<evidence type="ECO:0000256" key="1">
    <source>
        <dbReference type="ARBA" id="ARBA00006775"/>
    </source>
</evidence>
<evidence type="ECO:0000256" key="3">
    <source>
        <dbReference type="ARBA" id="ARBA00022837"/>
    </source>
</evidence>
<dbReference type="GO" id="GO:0050053">
    <property type="term" value="F:levansucrase activity"/>
    <property type="evidence" value="ECO:0007669"/>
    <property type="project" value="InterPro"/>
</dbReference>
<dbReference type="InterPro" id="IPR018337">
    <property type="entry name" value="Cell_wall/Cho-bd_repeat"/>
</dbReference>
<dbReference type="GO" id="GO:0046872">
    <property type="term" value="F:metal ion binding"/>
    <property type="evidence" value="ECO:0007669"/>
    <property type="project" value="UniProtKB-KW"/>
</dbReference>
<organism evidence="11 12">
    <name type="scientific">Lactobacillus equicursoris</name>
    <dbReference type="NCBI Taxonomy" id="420645"/>
    <lineage>
        <taxon>Bacteria</taxon>
        <taxon>Bacillati</taxon>
        <taxon>Bacillota</taxon>
        <taxon>Bacilli</taxon>
        <taxon>Lactobacillales</taxon>
        <taxon>Lactobacillaceae</taxon>
        <taxon>Lactobacillus</taxon>
    </lineage>
</organism>
<comment type="cofactor">
    <cofactor evidence="6">
        <name>Ca(2+)</name>
        <dbReference type="ChEBI" id="CHEBI:29108"/>
    </cofactor>
</comment>
<evidence type="ECO:0000256" key="2">
    <source>
        <dbReference type="ARBA" id="ARBA00022737"/>
    </source>
</evidence>
<dbReference type="Pfam" id="PF02435">
    <property type="entry name" value="Glyco_hydro_68"/>
    <property type="match status" value="1"/>
</dbReference>
<keyword evidence="2" id="KW-0677">Repeat</keyword>
<feature type="domain" description="S-layer protein C-terminal" evidence="10">
    <location>
        <begin position="1039"/>
        <end position="1096"/>
    </location>
</feature>
<dbReference type="GO" id="GO:0031012">
    <property type="term" value="C:extracellular matrix"/>
    <property type="evidence" value="ECO:0007669"/>
    <property type="project" value="TreeGrafter"/>
</dbReference>
<feature type="compositionally biased region" description="Polar residues" evidence="9">
    <location>
        <begin position="169"/>
        <end position="210"/>
    </location>
</feature>
<dbReference type="RefSeq" id="WP_154487351.1">
    <property type="nucleotide sequence ID" value="NZ_VUMW01000031.1"/>
</dbReference>
<keyword evidence="11" id="KW-0378">Hydrolase</keyword>
<evidence type="ECO:0000256" key="8">
    <source>
        <dbReference type="RuleBase" id="RU361220"/>
    </source>
</evidence>
<feature type="binding site" evidence="5">
    <location>
        <position position="332"/>
    </location>
    <ligand>
        <name>substrate</name>
    </ligand>
</feature>
<dbReference type="AlphaFoldDB" id="A0A844FQ93"/>
<feature type="binding site" evidence="5">
    <location>
        <begin position="591"/>
        <end position="593"/>
    </location>
    <ligand>
        <name>substrate</name>
    </ligand>
</feature>
<feature type="active site" description="Proton donor/acceptor" evidence="4">
    <location>
        <position position="593"/>
    </location>
</feature>
<dbReference type="GO" id="GO:0009758">
    <property type="term" value="P:carbohydrate utilization"/>
    <property type="evidence" value="ECO:0007669"/>
    <property type="project" value="InterPro"/>
</dbReference>
<dbReference type="GO" id="GO:0030198">
    <property type="term" value="P:extracellular matrix organization"/>
    <property type="evidence" value="ECO:0007669"/>
    <property type="project" value="TreeGrafter"/>
</dbReference>
<feature type="binding site" evidence="5">
    <location>
        <position position="402"/>
    </location>
    <ligand>
        <name>substrate</name>
    </ligand>
</feature>
<feature type="region of interest" description="Disordered" evidence="9">
    <location>
        <begin position="58"/>
        <end position="210"/>
    </location>
</feature>
<dbReference type="Proteomes" id="UP000452141">
    <property type="component" value="Unassembled WGS sequence"/>
</dbReference>
<evidence type="ECO:0000313" key="11">
    <source>
        <dbReference type="EMBL" id="MST80479.1"/>
    </source>
</evidence>
<gene>
    <name evidence="11" type="ORF">FYJ61_08520</name>
</gene>
<dbReference type="InterPro" id="IPR024968">
    <property type="entry name" value="SlpA_C_lactobacillus"/>
</dbReference>
<accession>A0A844FQ93</accession>
<dbReference type="Pfam" id="PF03217">
    <property type="entry name" value="SlpA"/>
    <property type="match status" value="2"/>
</dbReference>
<dbReference type="SUPFAM" id="SSF69360">
    <property type="entry name" value="Cell wall binding repeat"/>
    <property type="match status" value="1"/>
</dbReference>
<feature type="binding site" evidence="5">
    <location>
        <begin position="483"/>
        <end position="484"/>
    </location>
    <ligand>
        <name>substrate</name>
    </ligand>
</feature>
<evidence type="ECO:0000256" key="5">
    <source>
        <dbReference type="PIRSR" id="PIRSR603469-2"/>
    </source>
</evidence>
<feature type="binding site" evidence="6">
    <location>
        <position position="550"/>
    </location>
    <ligand>
        <name>Ca(2+)</name>
        <dbReference type="ChEBI" id="CHEBI:29108"/>
        <label>1</label>
    </ligand>
</feature>
<evidence type="ECO:0000259" key="10">
    <source>
        <dbReference type="Pfam" id="PF03217"/>
    </source>
</evidence>
<evidence type="ECO:0000256" key="7">
    <source>
        <dbReference type="PIRSR" id="PIRSR603469-4"/>
    </source>
</evidence>
<evidence type="ECO:0000256" key="4">
    <source>
        <dbReference type="PIRSR" id="PIRSR603469-1"/>
    </source>
</evidence>
<evidence type="ECO:0000256" key="6">
    <source>
        <dbReference type="PIRSR" id="PIRSR603469-3"/>
    </source>
</evidence>
<evidence type="ECO:0000256" key="9">
    <source>
        <dbReference type="SAM" id="MobiDB-lite"/>
    </source>
</evidence>
<feature type="binding site" evidence="6">
    <location>
        <position position="378"/>
    </location>
    <ligand>
        <name>Ca(2+)</name>
        <dbReference type="ChEBI" id="CHEBI:29108"/>
        <label>1</label>
    </ligand>
</feature>
<dbReference type="GO" id="GO:0016787">
    <property type="term" value="F:hydrolase activity"/>
    <property type="evidence" value="ECO:0007669"/>
    <property type="project" value="UniProtKB-KW"/>
</dbReference>
<keyword evidence="3 6" id="KW-0106">Calcium</keyword>
<feature type="site" description="Transition state stabilizer" evidence="7">
    <location>
        <position position="484"/>
    </location>
</feature>
<comment type="similarity">
    <text evidence="1 8">Belongs to the glycosyl hydrolase 68 family.</text>
</comment>
<dbReference type="Gene3D" id="2.115.10.20">
    <property type="entry name" value="Glycosyl hydrolase domain, family 43"/>
    <property type="match status" value="1"/>
</dbReference>
<feature type="active site" description="Nucleophile" evidence="4">
    <location>
        <position position="333"/>
    </location>
</feature>
<feature type="domain" description="S-layer protein C-terminal" evidence="10">
    <location>
        <begin position="985"/>
        <end position="1034"/>
    </location>
</feature>
<feature type="binding site" evidence="5">
    <location>
        <position position="611"/>
    </location>
    <ligand>
        <name>substrate</name>
    </ligand>
</feature>
<sequence length="1101" mass="119448">MKKEEKKRNLFGKEYLMASAVALSLLAGASKTQTVKADTVNNNTDTAAKTTAVAATANTNATTNNGQTTGTTANNGQTATGTTTNNGQTAGTTTNNGQTTTGTTTNNGQTAGTTTNNGQTTTGTTTNNGQTTTGTTTNNGQTTGTPDPTNPGSTGTTTGADTDTKSTGNTTNNPGSASDNTQTHPGSTTGKTTSDETSANGKKNVSEDVSNENIGQGSVLYSYLNTQTAKNNFAKLNDTAKKVLAAAIREGSTVTLDSLTDKQIAALNKIVLTKTEDNQYTMKDYDSIANKIVNRESSSQIPLFKGDEIVNMPGLEQVKDAETGETATMDIWDSWPVQDPETGYVENWNGYQLVVAMIGIPHKGDNHLYLLYSKYGDNNFANWKVAGSIFGYNNDPSTGQWSGSAMLNADGSIQLFYTNVVYHGENNQTLATATINIGQNADGVYIKNVENDHVYFVGDGTVYQNFSQWQNGTNSSVNNPQLRDAHIFKDSDGTYYIAFETATGDLGDEAESSAHIYEWGRYGGNAAYNLSELLKLVNSDTLNQRAAVANGAIGLLKLDMSDPKNPKVATDENGKLVLYQPLVKTVLSGDEIERPDLIKLNGKYYLFTDGRLTRATDTDLLAKANSTIGDNVAMLGFASDKADGGFVPLNGDGLVLGASVPSTWRTATYSYYVVKINPANIKNDKVTVNGVTYDKDYFVNHVVLVNAYMSNRGEVAGKGLNATLGPSFLVLIDGDKTTVLAYSTTDQGVWDWNENSPKLSLAASSLKEAKASTDTFSYQVNKDGHWYLYADNTSDGTIKMQTGFQYIADQNKTVYYDPATGHMLYGLQKIDGKTYYFAPGSGARFGGQIKLDGYWYLFDQDGVMQTGFQKIASQNKTVYYDPATGRMQYGFQKVNGKTYYLNPVSGGVTYGQVKINGHWYLFDSKTGAMKTGFQRIASQKKTVYYDPKTGQMVYGFRKINGKWYLFHHKSGSKETFENIGNYLYLKSNAALYNVKGKRAQASTYKKGKYIKAVGVRVIKGKAYYKLANGKYIKAGNVTVGKKRTLKKNAYVYTKKGKKLVHAKKALKKGTKKVTYGSVVVFKGKKYYAVAKSQYIKSGNFK</sequence>
<dbReference type="InterPro" id="IPR003469">
    <property type="entry name" value="Glyco_hydro_68"/>
</dbReference>
<feature type="binding site" evidence="6">
    <location>
        <position position="756"/>
    </location>
    <ligand>
        <name>Ca(2+)</name>
        <dbReference type="ChEBI" id="CHEBI:29108"/>
        <label>1</label>
    </ligand>
</feature>
<name>A0A844FQ93_9LACO</name>
<dbReference type="InterPro" id="IPR023296">
    <property type="entry name" value="Glyco_hydro_beta-prop_sf"/>
</dbReference>
<dbReference type="Gene3D" id="2.10.270.10">
    <property type="entry name" value="Cholin Binding"/>
    <property type="match status" value="3"/>
</dbReference>
<feature type="compositionally biased region" description="Low complexity" evidence="9">
    <location>
        <begin position="58"/>
        <end position="168"/>
    </location>
</feature>
<proteinExistence type="inferred from homology"/>
<dbReference type="PANTHER" id="PTHR15817:SF2">
    <property type="entry name" value="SIMILAR TO RIKEN CDNA 2300002M23"/>
    <property type="match status" value="1"/>
</dbReference>